<evidence type="ECO:0000256" key="4">
    <source>
        <dbReference type="ARBA" id="ARBA00024867"/>
    </source>
</evidence>
<dbReference type="SUPFAM" id="SSF52172">
    <property type="entry name" value="CheY-like"/>
    <property type="match status" value="1"/>
</dbReference>
<keyword evidence="8" id="KW-1185">Reference proteome</keyword>
<dbReference type="Proteomes" id="UP000004756">
    <property type="component" value="Unassembled WGS sequence"/>
</dbReference>
<feature type="modified residue" description="4-aspartylphosphate" evidence="5">
    <location>
        <position position="146"/>
    </location>
</feature>
<dbReference type="RefSeq" id="WP_007708640.1">
    <property type="nucleotide sequence ID" value="NZ_GG657591.1"/>
</dbReference>
<reference evidence="7 8" key="1">
    <citation type="submission" date="2009-01" db="EMBL/GenBank/DDBJ databases">
        <authorList>
            <person name="Fulton L."/>
            <person name="Clifton S."/>
            <person name="Fulton B."/>
            <person name="Xu J."/>
            <person name="Minx P."/>
            <person name="Pepin K.H."/>
            <person name="Johnson M."/>
            <person name="Bhonagiri V."/>
            <person name="Nash W.E."/>
            <person name="Mardis E.R."/>
            <person name="Wilson R.K."/>
        </authorList>
    </citation>
    <scope>NUCLEOTIDE SEQUENCE [LARGE SCALE GENOMIC DNA]</scope>
    <source>
        <strain evidence="7 8">DSM 15981</strain>
    </source>
</reference>
<dbReference type="InterPro" id="IPR011006">
    <property type="entry name" value="CheY-like_superfamily"/>
</dbReference>
<keyword evidence="3" id="KW-0902">Two-component regulatory system</keyword>
<dbReference type="Gene3D" id="3.40.50.2300">
    <property type="match status" value="1"/>
</dbReference>
<dbReference type="HOGENOM" id="CLU_055974_1_0_9"/>
<evidence type="ECO:0000313" key="8">
    <source>
        <dbReference type="Proteomes" id="UP000004756"/>
    </source>
</evidence>
<dbReference type="InterPro" id="IPR001789">
    <property type="entry name" value="Sig_transdc_resp-reg_receiver"/>
</dbReference>
<organism evidence="7 8">
    <name type="scientific">[Clostridium] asparagiforme DSM 15981</name>
    <dbReference type="NCBI Taxonomy" id="518636"/>
    <lineage>
        <taxon>Bacteria</taxon>
        <taxon>Bacillati</taxon>
        <taxon>Bacillota</taxon>
        <taxon>Clostridia</taxon>
        <taxon>Lachnospirales</taxon>
        <taxon>Lachnospiraceae</taxon>
        <taxon>Enterocloster</taxon>
    </lineage>
</organism>
<accession>C0CWT9</accession>
<evidence type="ECO:0000256" key="5">
    <source>
        <dbReference type="PROSITE-ProRule" id="PRU00169"/>
    </source>
</evidence>
<dbReference type="SMART" id="SM00448">
    <property type="entry name" value="REC"/>
    <property type="match status" value="1"/>
</dbReference>
<reference evidence="7 8" key="2">
    <citation type="submission" date="2009-02" db="EMBL/GenBank/DDBJ databases">
        <title>Draft genome sequence of Clostridium asparagiforme (DSM 15981).</title>
        <authorList>
            <person name="Sudarsanam P."/>
            <person name="Ley R."/>
            <person name="Guruge J."/>
            <person name="Turnbaugh P.J."/>
            <person name="Mahowald M."/>
            <person name="Liep D."/>
            <person name="Gordon J."/>
        </authorList>
    </citation>
    <scope>NUCLEOTIDE SEQUENCE [LARGE SCALE GENOMIC DNA]</scope>
    <source>
        <strain evidence="7 8">DSM 15981</strain>
    </source>
</reference>
<evidence type="ECO:0000313" key="7">
    <source>
        <dbReference type="EMBL" id="EEG56451.1"/>
    </source>
</evidence>
<protein>
    <recommendedName>
        <fullName evidence="1">Stage 0 sporulation protein A homolog</fullName>
    </recommendedName>
</protein>
<keyword evidence="2 5" id="KW-0597">Phosphoprotein</keyword>
<comment type="caution">
    <text evidence="7">The sequence shown here is derived from an EMBL/GenBank/DDBJ whole genome shotgun (WGS) entry which is preliminary data.</text>
</comment>
<evidence type="ECO:0000256" key="2">
    <source>
        <dbReference type="ARBA" id="ARBA00022553"/>
    </source>
</evidence>
<dbReference type="AlphaFoldDB" id="C0CWT9"/>
<dbReference type="GO" id="GO:0000160">
    <property type="term" value="P:phosphorelay signal transduction system"/>
    <property type="evidence" value="ECO:0007669"/>
    <property type="project" value="UniProtKB-KW"/>
</dbReference>
<evidence type="ECO:0000256" key="1">
    <source>
        <dbReference type="ARBA" id="ARBA00018672"/>
    </source>
</evidence>
<evidence type="ECO:0000256" key="3">
    <source>
        <dbReference type="ARBA" id="ARBA00023012"/>
    </source>
</evidence>
<gene>
    <name evidence="7" type="ORF">CLOSTASPAR_01460</name>
</gene>
<evidence type="ECO:0000259" key="6">
    <source>
        <dbReference type="PROSITE" id="PS50110"/>
    </source>
</evidence>
<dbReference type="CDD" id="cd17546">
    <property type="entry name" value="REC_hyHK_CKI1_RcsC-like"/>
    <property type="match status" value="1"/>
</dbReference>
<dbReference type="Pfam" id="PF00072">
    <property type="entry name" value="Response_reg"/>
    <property type="match status" value="1"/>
</dbReference>
<dbReference type="PANTHER" id="PTHR45339">
    <property type="entry name" value="HYBRID SIGNAL TRANSDUCTION HISTIDINE KINASE J"/>
    <property type="match status" value="1"/>
</dbReference>
<feature type="non-terminal residue" evidence="7">
    <location>
        <position position="1"/>
    </location>
</feature>
<feature type="domain" description="Response regulatory" evidence="6">
    <location>
        <begin position="94"/>
        <end position="215"/>
    </location>
</feature>
<name>C0CWT9_9FIRM</name>
<dbReference type="PANTHER" id="PTHR45339:SF1">
    <property type="entry name" value="HYBRID SIGNAL TRANSDUCTION HISTIDINE KINASE J"/>
    <property type="match status" value="1"/>
</dbReference>
<sequence length="218" mass="23897">QMGREYALVILDADMAGESGEGAGFILEELRGAGRLALSSLEPGGNRSGLAAVAAGFVEKPFFRSTLRNCILEYVQGETQSEQQAECHDFSGKRFLLAEDNELNREIALELLGALGAGLETAVNGREALERFRQSPPFYYDLILMDIQMPVMNGYEAARAIRALKRRDAESVPIIAMTADAFVKDIQSAREAGMNGHMAKPLDYDSLSREISRYLGEV</sequence>
<dbReference type="EMBL" id="ACCJ01000066">
    <property type="protein sequence ID" value="EEG56451.1"/>
    <property type="molecule type" value="Genomic_DNA"/>
</dbReference>
<comment type="function">
    <text evidence="4">May play the central regulatory role in sporulation. It may be an element of the effector pathway responsible for the activation of sporulation genes in response to nutritional stress. Spo0A may act in concert with spo0H (a sigma factor) to control the expression of some genes that are critical to the sporulation process.</text>
</comment>
<proteinExistence type="predicted"/>
<dbReference type="PROSITE" id="PS50110">
    <property type="entry name" value="RESPONSE_REGULATORY"/>
    <property type="match status" value="1"/>
</dbReference>